<evidence type="ECO:0000313" key="2">
    <source>
        <dbReference type="EMBL" id="MBW4661312.1"/>
    </source>
</evidence>
<protein>
    <submittedName>
        <fullName evidence="2">Uncharacterized protein</fullName>
    </submittedName>
</protein>
<sequence length="586" mass="66745">MQISLFKTTRSQTIFWFSLSLLLATVCNVLILQRAFGGEYVVQDDVRQHVFWMLRFIDPALFPNDLIADYFQSLAPWGYRQLYQGFAAIGLNPLTLSKLLPVVLSLATAGYAFGVAMQLLPVPFAGFVASALTSQVLWTHDDVVSATPRAFLPPLFLAFLYYLLRQDIKPFWRRSLLPCLIIIALEGLFYPQYVLVFSGIAALQVITWRQELKGFYVGWSRNRQDYWFSGACLGVAFLVLLPIALSSLPYGSVITGTEARKLPEFLSLGRNRFFWDDPLRYWLVAERSGLFPNFRPWFLAIGAFLPLLLLWARRHPAQFPLIRQVSSKTVVLIRVAIVAIVLFFAAHALLFTLYLPSRYTEYTLRFVLVFATAIAVTLLLQAVWHGLERQRHKKQLVWALTAAVGAVLLLYPVYSKDQARNSYWIGENPQLYQFLAQQPKDVLIASLVREVDNVPTFAQRSLLVGREYALPYHVGYGSQFRQRVVDTIQAQYALDPVVLANFIRTYGIDFWILDQYRSFDANAPLTSWIRQYPEAIAQARSQLAQGAPALKKLAKSCTVSRDKNLRVLSTACVLEKIKSGERIRSR</sequence>
<dbReference type="EMBL" id="JAHHHD010000034">
    <property type="protein sequence ID" value="MBW4661312.1"/>
    <property type="molecule type" value="Genomic_DNA"/>
</dbReference>
<reference evidence="2" key="1">
    <citation type="submission" date="2021-05" db="EMBL/GenBank/DDBJ databases">
        <authorList>
            <person name="Pietrasiak N."/>
            <person name="Ward R."/>
            <person name="Stajich J.E."/>
            <person name="Kurbessoian T."/>
        </authorList>
    </citation>
    <scope>NUCLEOTIDE SEQUENCE</scope>
    <source>
        <strain evidence="2">UHER 2000/2452</strain>
    </source>
</reference>
<dbReference type="AlphaFoldDB" id="A0A951UPA7"/>
<reference evidence="2" key="2">
    <citation type="journal article" date="2022" name="Microbiol. Resour. Announc.">
        <title>Metagenome Sequencing to Explore Phylogenomics of Terrestrial Cyanobacteria.</title>
        <authorList>
            <person name="Ward R.D."/>
            <person name="Stajich J.E."/>
            <person name="Johansen J.R."/>
            <person name="Huntemann M."/>
            <person name="Clum A."/>
            <person name="Foster B."/>
            <person name="Foster B."/>
            <person name="Roux S."/>
            <person name="Palaniappan K."/>
            <person name="Varghese N."/>
            <person name="Mukherjee S."/>
            <person name="Reddy T.B.K."/>
            <person name="Daum C."/>
            <person name="Copeland A."/>
            <person name="Chen I.A."/>
            <person name="Ivanova N.N."/>
            <person name="Kyrpides N.C."/>
            <person name="Shapiro N."/>
            <person name="Eloe-Fadrosh E.A."/>
            <person name="Pietrasiak N."/>
        </authorList>
    </citation>
    <scope>NUCLEOTIDE SEQUENCE</scope>
    <source>
        <strain evidence="2">UHER 2000/2452</strain>
    </source>
</reference>
<feature type="transmembrane region" description="Helical" evidence="1">
    <location>
        <begin position="146"/>
        <end position="164"/>
    </location>
</feature>
<organism evidence="2 3">
    <name type="scientific">Drouetiella hepatica Uher 2000/2452</name>
    <dbReference type="NCBI Taxonomy" id="904376"/>
    <lineage>
        <taxon>Bacteria</taxon>
        <taxon>Bacillati</taxon>
        <taxon>Cyanobacteriota</taxon>
        <taxon>Cyanophyceae</taxon>
        <taxon>Oculatellales</taxon>
        <taxon>Oculatellaceae</taxon>
        <taxon>Drouetiella</taxon>
    </lineage>
</organism>
<gene>
    <name evidence="2" type="ORF">KME15_21775</name>
</gene>
<keyword evidence="1" id="KW-1133">Transmembrane helix</keyword>
<evidence type="ECO:0000256" key="1">
    <source>
        <dbReference type="SAM" id="Phobius"/>
    </source>
</evidence>
<proteinExistence type="predicted"/>
<dbReference type="Proteomes" id="UP000757435">
    <property type="component" value="Unassembled WGS sequence"/>
</dbReference>
<name>A0A951UPA7_9CYAN</name>
<feature type="transmembrane region" description="Helical" evidence="1">
    <location>
        <begin position="362"/>
        <end position="384"/>
    </location>
</feature>
<evidence type="ECO:0000313" key="3">
    <source>
        <dbReference type="Proteomes" id="UP000757435"/>
    </source>
</evidence>
<feature type="transmembrane region" description="Helical" evidence="1">
    <location>
        <begin position="294"/>
        <end position="312"/>
    </location>
</feature>
<feature type="transmembrane region" description="Helical" evidence="1">
    <location>
        <begin position="14"/>
        <end position="32"/>
    </location>
</feature>
<feature type="transmembrane region" description="Helical" evidence="1">
    <location>
        <begin position="99"/>
        <end position="126"/>
    </location>
</feature>
<comment type="caution">
    <text evidence="2">The sequence shown here is derived from an EMBL/GenBank/DDBJ whole genome shotgun (WGS) entry which is preliminary data.</text>
</comment>
<feature type="transmembrane region" description="Helical" evidence="1">
    <location>
        <begin position="226"/>
        <end position="245"/>
    </location>
</feature>
<keyword evidence="1" id="KW-0812">Transmembrane</keyword>
<feature type="transmembrane region" description="Helical" evidence="1">
    <location>
        <begin position="396"/>
        <end position="414"/>
    </location>
</feature>
<accession>A0A951UPA7</accession>
<keyword evidence="1" id="KW-0472">Membrane</keyword>
<feature type="transmembrane region" description="Helical" evidence="1">
    <location>
        <begin position="332"/>
        <end position="355"/>
    </location>
</feature>